<dbReference type="InterPro" id="IPR008018">
    <property type="entry name" value="Phage_tail_attach_FII"/>
</dbReference>
<accession>A0A0H3ZME5</accession>
<dbReference type="AlphaFoldDB" id="A0A0H3ZME5"/>
<name>A0A0H3ZME5_9VIBR</name>
<dbReference type="Pfam" id="PF05354">
    <property type="entry name" value="Phage_attach"/>
    <property type="match status" value="1"/>
</dbReference>
<reference evidence="1" key="1">
    <citation type="journal article" date="2015" name="MBio">
        <title>Eco-Evolutionary Dynamics of Episomes among Ecologically Cohesive Bacterial Populations.</title>
        <authorList>
            <person name="Xue H."/>
            <person name="Cordero O.X."/>
            <person name="Camas F.M."/>
            <person name="Trimble W."/>
            <person name="Meyer F."/>
            <person name="Guglielmini J."/>
            <person name="Rocha E.P."/>
            <person name="Polz M.F."/>
        </authorList>
    </citation>
    <scope>NUCLEOTIDE SEQUENCE</scope>
    <source>
        <strain evidence="1">1F_97</strain>
    </source>
</reference>
<dbReference type="GO" id="GO:0019068">
    <property type="term" value="P:virion assembly"/>
    <property type="evidence" value="ECO:0007669"/>
    <property type="project" value="InterPro"/>
</dbReference>
<dbReference type="EMBL" id="KP795532">
    <property type="protein sequence ID" value="AKN37325.1"/>
    <property type="molecule type" value="Genomic_DNA"/>
</dbReference>
<dbReference type="Gene3D" id="2.40.10.180">
    <property type="entry name" value="Phage tail proteins"/>
    <property type="match status" value="1"/>
</dbReference>
<sequence>MIGDGDFGVFFNPNDFAVPAVFHLPSGDITVNAIFKNPSERADVKSGGFVDSTKPSLIVSSVEASGIERRHTVTVQNKHWLVVFVEPDGTGMTEIFLGASDGSQSRQSHIPY</sequence>
<proteinExistence type="predicted"/>
<dbReference type="InterPro" id="IPR053734">
    <property type="entry name" value="Phage_Head-Tail_Connect_sf"/>
</dbReference>
<dbReference type="SUPFAM" id="SSF69279">
    <property type="entry name" value="Phage tail proteins"/>
    <property type="match status" value="1"/>
</dbReference>
<organism evidence="1">
    <name type="scientific">Vibrio sp. 1F_97</name>
    <dbReference type="NCBI Taxonomy" id="1652827"/>
    <lineage>
        <taxon>Bacteria</taxon>
        <taxon>Pseudomonadati</taxon>
        <taxon>Pseudomonadota</taxon>
        <taxon>Gammaproteobacteria</taxon>
        <taxon>Vibrionales</taxon>
        <taxon>Vibrionaceae</taxon>
        <taxon>Vibrio</taxon>
    </lineage>
</organism>
<protein>
    <submittedName>
        <fullName evidence="1">Uncharacterized protein</fullName>
    </submittedName>
</protein>
<evidence type="ECO:0000313" key="1">
    <source>
        <dbReference type="EMBL" id="AKN37325.1"/>
    </source>
</evidence>